<dbReference type="PANTHER" id="PTHR14343:SF4">
    <property type="entry name" value="DUF4537 DOMAIN-CONTAINING PROTEIN"/>
    <property type="match status" value="1"/>
</dbReference>
<name>H3AR50_LATCH</name>
<reference evidence="4" key="1">
    <citation type="submission" date="2011-08" db="EMBL/GenBank/DDBJ databases">
        <title>The draft genome of Latimeria chalumnae.</title>
        <authorList>
            <person name="Di Palma F."/>
            <person name="Alfoldi J."/>
            <person name="Johnson J."/>
            <person name="Berlin A."/>
            <person name="Gnerre S."/>
            <person name="Jaffe D."/>
            <person name="MacCallum I."/>
            <person name="Young S."/>
            <person name="Walker B.J."/>
            <person name="Lander E."/>
            <person name="Lindblad-Toh K."/>
        </authorList>
    </citation>
    <scope>NUCLEOTIDE SEQUENCE [LARGE SCALE GENOMIC DNA]</scope>
    <source>
        <strain evidence="4">Wild caught</strain>
    </source>
</reference>
<organism evidence="3 4">
    <name type="scientific">Latimeria chalumnae</name>
    <name type="common">Coelacanth</name>
    <dbReference type="NCBI Taxonomy" id="7897"/>
    <lineage>
        <taxon>Eukaryota</taxon>
        <taxon>Metazoa</taxon>
        <taxon>Chordata</taxon>
        <taxon>Craniata</taxon>
        <taxon>Vertebrata</taxon>
        <taxon>Euteleostomi</taxon>
        <taxon>Coelacanthiformes</taxon>
        <taxon>Coelacanthidae</taxon>
        <taxon>Latimeria</taxon>
    </lineage>
</organism>
<dbReference type="InterPro" id="IPR002035">
    <property type="entry name" value="VWF_A"/>
</dbReference>
<dbReference type="EMBL" id="AFYH01118841">
    <property type="status" value="NOT_ANNOTATED_CDS"/>
    <property type="molecule type" value="Genomic_DNA"/>
</dbReference>
<evidence type="ECO:0000259" key="2">
    <source>
        <dbReference type="Pfam" id="PF15057"/>
    </source>
</evidence>
<evidence type="ECO:0000259" key="1">
    <source>
        <dbReference type="Pfam" id="PF13768"/>
    </source>
</evidence>
<dbReference type="InParanoid" id="H3AR50"/>
<reference evidence="3" key="2">
    <citation type="submission" date="2025-08" db="UniProtKB">
        <authorList>
            <consortium name="Ensembl"/>
        </authorList>
    </citation>
    <scope>IDENTIFICATION</scope>
</reference>
<dbReference type="Gene3D" id="3.40.50.410">
    <property type="entry name" value="von Willebrand factor, type A domain"/>
    <property type="match status" value="1"/>
</dbReference>
<accession>H3AR50</accession>
<dbReference type="PANTHER" id="PTHR14343">
    <property type="entry name" value="VWFA DOMAIN-CONTAINING PROTEIN"/>
    <property type="match status" value="1"/>
</dbReference>
<dbReference type="Ensembl" id="ENSLACT00000012213.1">
    <property type="protein sequence ID" value="ENSLACP00000012121.1"/>
    <property type="gene ID" value="ENSLACG00000010669.1"/>
</dbReference>
<dbReference type="InterPro" id="IPR032770">
    <property type="entry name" value="DUF4537"/>
</dbReference>
<dbReference type="AlphaFoldDB" id="H3AR50"/>
<dbReference type="GeneTree" id="ENSGT00390000012348"/>
<evidence type="ECO:0000313" key="4">
    <source>
        <dbReference type="Proteomes" id="UP000008672"/>
    </source>
</evidence>
<dbReference type="Pfam" id="PF15057">
    <property type="entry name" value="DUF4537"/>
    <property type="match status" value="1"/>
</dbReference>
<dbReference type="SUPFAM" id="SSF53300">
    <property type="entry name" value="vWA-like"/>
    <property type="match status" value="1"/>
</dbReference>
<keyword evidence="4" id="KW-1185">Reference proteome</keyword>
<proteinExistence type="predicted"/>
<evidence type="ECO:0008006" key="5">
    <source>
        <dbReference type="Google" id="ProtNLM"/>
    </source>
</evidence>
<protein>
    <recommendedName>
        <fullName evidence="5">VWFA domain-containing protein</fullName>
    </recommendedName>
</protein>
<feature type="domain" description="VWFA" evidence="1">
    <location>
        <begin position="12"/>
        <end position="166"/>
    </location>
</feature>
<sequence length="383" mass="42807">LPRLFGSILNHNLTFVIDTSGSMYSKLDFVKENLIETLISRAYGLEEFMFNIIEYSNEMTKWCDRVVTCIPETVAKAIEWIRSLESKTGSHALAALQAAFEDPTCTAVCLVTDGLTDADPREIYNMLMLSSQGRPVHVICLVEDRCEVGRHNVLENVARQTGGSFQIINLKQSTGTQEVVPVSRVDYSTLRERACCSETNRCSALEKYPYPLPFRINPGRGSAEINFYKYQPAIKVSVKGDSVDSILGAPVLTRGARVLTRRSSDGYYYLGYISQEVKGERTRQFLVEFARSKSLKGKVQNRLQETELYDLVHYEDARRLPVFVGDRVLAPLDANMEQYGPGTVLQGTDHRGSNLVNESSGSLIINFYSGQTKKVPLGEAAKI</sequence>
<feature type="domain" description="DUF4537" evidence="2">
    <location>
        <begin position="255"/>
        <end position="383"/>
    </location>
</feature>
<dbReference type="eggNOG" id="ENOG502QV3E">
    <property type="taxonomic scope" value="Eukaryota"/>
</dbReference>
<dbReference type="OMA" id="LMERAYN"/>
<dbReference type="InterPro" id="IPR036465">
    <property type="entry name" value="vWFA_dom_sf"/>
</dbReference>
<dbReference type="Pfam" id="PF13768">
    <property type="entry name" value="VWA_3"/>
    <property type="match status" value="1"/>
</dbReference>
<reference evidence="3" key="3">
    <citation type="submission" date="2025-09" db="UniProtKB">
        <authorList>
            <consortium name="Ensembl"/>
        </authorList>
    </citation>
    <scope>IDENTIFICATION</scope>
</reference>
<dbReference type="Proteomes" id="UP000008672">
    <property type="component" value="Unassembled WGS sequence"/>
</dbReference>
<evidence type="ECO:0000313" key="3">
    <source>
        <dbReference type="Ensembl" id="ENSLACP00000012121.1"/>
    </source>
</evidence>
<dbReference type="HOGENOM" id="CLU_784241_0_0_1"/>